<dbReference type="Proteomes" id="UP001302329">
    <property type="component" value="Unassembled WGS sequence"/>
</dbReference>
<gene>
    <name evidence="2" type="ORF">VB739_02305</name>
</gene>
<name>A0ABU5SSH5_9CYAN</name>
<keyword evidence="3" id="KW-1185">Reference proteome</keyword>
<sequence>MLLGLRQRPEEARIAALVRVLAEGLPQWRRRPLLVPVPSWKRRGNPLPALVCRQLVHQLGYRHDDLLERSRPVLGQHHLKRAMRLANQEGAFHCRRGPRPGEATGRPVLIVDDILTSGATGCNAALALETHGWPVVGMLCLARTPGGRSRSRP</sequence>
<evidence type="ECO:0000256" key="1">
    <source>
        <dbReference type="ARBA" id="ARBA00008007"/>
    </source>
</evidence>
<dbReference type="EMBL" id="JAYGHY010000004">
    <property type="protein sequence ID" value="MEA5441378.1"/>
    <property type="molecule type" value="Genomic_DNA"/>
</dbReference>
<dbReference type="SUPFAM" id="SSF53271">
    <property type="entry name" value="PRTase-like"/>
    <property type="match status" value="1"/>
</dbReference>
<comment type="similarity">
    <text evidence="1">Belongs to the ComF/GntX family.</text>
</comment>
<dbReference type="Gene3D" id="3.40.50.2020">
    <property type="match status" value="1"/>
</dbReference>
<dbReference type="PANTHER" id="PTHR47505:SF1">
    <property type="entry name" value="DNA UTILIZATION PROTEIN YHGH"/>
    <property type="match status" value="1"/>
</dbReference>
<evidence type="ECO:0000313" key="3">
    <source>
        <dbReference type="Proteomes" id="UP001302329"/>
    </source>
</evidence>
<dbReference type="RefSeq" id="WP_323355519.1">
    <property type="nucleotide sequence ID" value="NZ_JAYGHY010000004.1"/>
</dbReference>
<dbReference type="PANTHER" id="PTHR47505">
    <property type="entry name" value="DNA UTILIZATION PROTEIN YHGH"/>
    <property type="match status" value="1"/>
</dbReference>
<accession>A0ABU5SSH5</accession>
<dbReference type="InterPro" id="IPR051910">
    <property type="entry name" value="ComF/GntX_DNA_util-trans"/>
</dbReference>
<protein>
    <submittedName>
        <fullName evidence="2">ComF family protein</fullName>
    </submittedName>
</protein>
<dbReference type="InterPro" id="IPR000836">
    <property type="entry name" value="PRTase_dom"/>
</dbReference>
<dbReference type="InterPro" id="IPR029057">
    <property type="entry name" value="PRTase-like"/>
</dbReference>
<dbReference type="CDD" id="cd06223">
    <property type="entry name" value="PRTases_typeI"/>
    <property type="match status" value="1"/>
</dbReference>
<evidence type="ECO:0000313" key="2">
    <source>
        <dbReference type="EMBL" id="MEA5441378.1"/>
    </source>
</evidence>
<comment type="caution">
    <text evidence="2">The sequence shown here is derived from an EMBL/GenBank/DDBJ whole genome shotgun (WGS) entry which is preliminary data.</text>
</comment>
<reference evidence="2 3" key="1">
    <citation type="submission" date="2023-12" db="EMBL/GenBank/DDBJ databases">
        <title>Baltic Sea Cyanobacteria.</title>
        <authorList>
            <person name="Delbaje E."/>
            <person name="Fewer D.P."/>
            <person name="Shishido T.K."/>
        </authorList>
    </citation>
    <scope>NUCLEOTIDE SEQUENCE [LARGE SCALE GENOMIC DNA]</scope>
    <source>
        <strain evidence="2 3">UHCC 0281</strain>
    </source>
</reference>
<organism evidence="2 3">
    <name type="scientific">Cyanobium gracile UHCC 0281</name>
    <dbReference type="NCBI Taxonomy" id="3110309"/>
    <lineage>
        <taxon>Bacteria</taxon>
        <taxon>Bacillati</taxon>
        <taxon>Cyanobacteriota</taxon>
        <taxon>Cyanophyceae</taxon>
        <taxon>Synechococcales</taxon>
        <taxon>Prochlorococcaceae</taxon>
        <taxon>Cyanobium</taxon>
    </lineage>
</organism>
<proteinExistence type="inferred from homology"/>